<feature type="compositionally biased region" description="Basic and acidic residues" evidence="1">
    <location>
        <begin position="253"/>
        <end position="269"/>
    </location>
</feature>
<feature type="compositionally biased region" description="Low complexity" evidence="1">
    <location>
        <begin position="193"/>
        <end position="202"/>
    </location>
</feature>
<comment type="caution">
    <text evidence="3">The sequence shown here is derived from an EMBL/GenBank/DDBJ whole genome shotgun (WGS) entry which is preliminary data.</text>
</comment>
<evidence type="ECO:0000256" key="2">
    <source>
        <dbReference type="SAM" id="Phobius"/>
    </source>
</evidence>
<keyword evidence="4" id="KW-1185">Reference proteome</keyword>
<evidence type="ECO:0000313" key="3">
    <source>
        <dbReference type="EMBL" id="KAG9259021.1"/>
    </source>
</evidence>
<evidence type="ECO:0000313" key="4">
    <source>
        <dbReference type="Proteomes" id="UP000887229"/>
    </source>
</evidence>
<keyword evidence="2" id="KW-1133">Transmembrane helix</keyword>
<dbReference type="AlphaFoldDB" id="A0A9P8CXH9"/>
<feature type="transmembrane region" description="Helical" evidence="2">
    <location>
        <begin position="138"/>
        <end position="159"/>
    </location>
</feature>
<name>A0A9P8CXH9_9HYPO</name>
<accession>A0A9P8CXH9</accession>
<keyword evidence="2" id="KW-0812">Transmembrane</keyword>
<feature type="region of interest" description="Disordered" evidence="1">
    <location>
        <begin position="242"/>
        <end position="276"/>
    </location>
</feature>
<dbReference type="EMBL" id="MU251242">
    <property type="protein sequence ID" value="KAG9259021.1"/>
    <property type="molecule type" value="Genomic_DNA"/>
</dbReference>
<keyword evidence="2" id="KW-0472">Membrane</keyword>
<organism evidence="3 4">
    <name type="scientific">Emericellopsis atlantica</name>
    <dbReference type="NCBI Taxonomy" id="2614577"/>
    <lineage>
        <taxon>Eukaryota</taxon>
        <taxon>Fungi</taxon>
        <taxon>Dikarya</taxon>
        <taxon>Ascomycota</taxon>
        <taxon>Pezizomycotina</taxon>
        <taxon>Sordariomycetes</taxon>
        <taxon>Hypocreomycetidae</taxon>
        <taxon>Hypocreales</taxon>
        <taxon>Bionectriaceae</taxon>
        <taxon>Emericellopsis</taxon>
    </lineage>
</organism>
<dbReference type="RefSeq" id="XP_046122945.1">
    <property type="nucleotide sequence ID" value="XM_046264465.1"/>
</dbReference>
<dbReference type="Proteomes" id="UP000887229">
    <property type="component" value="Unassembled WGS sequence"/>
</dbReference>
<evidence type="ECO:0000256" key="1">
    <source>
        <dbReference type="SAM" id="MobiDB-lite"/>
    </source>
</evidence>
<dbReference type="OrthoDB" id="5130140at2759"/>
<feature type="region of interest" description="Disordered" evidence="1">
    <location>
        <begin position="167"/>
        <end position="226"/>
    </location>
</feature>
<gene>
    <name evidence="3" type="ORF">F5Z01DRAFT_669755</name>
</gene>
<sequence length="276" mass="31758">MGLEDVDGYMALPGELTSPSTTDDHGLRFINDDWNGSIANGSPFTLRWNESIEDEGDLRLFKITYPEEGAVSFELISNLTAFMRRRSCSWLPEGLEEDDLYAFWVTHINDDDVHWAISPPWTPQIKGEEEGLRWNNTIGIPIVVIMGIYFMCLAFCLAFRRRRRRRQDREKRRRHRTTVVNVPPDENTDRQHSVSSVVTVQSLTEEDSLMKRGSGHVEPVSPAPSLRRGGVRWNSLDWGNDNENENGYVHGGGRTERQRSWEHEDHWEEGPIGQAH</sequence>
<dbReference type="GeneID" id="70295368"/>
<reference evidence="3" key="1">
    <citation type="journal article" date="2021" name="IMA Fungus">
        <title>Genomic characterization of three marine fungi, including Emericellopsis atlantica sp. nov. with signatures of a generalist lifestyle and marine biomass degradation.</title>
        <authorList>
            <person name="Hagestad O.C."/>
            <person name="Hou L."/>
            <person name="Andersen J.H."/>
            <person name="Hansen E.H."/>
            <person name="Altermark B."/>
            <person name="Li C."/>
            <person name="Kuhnert E."/>
            <person name="Cox R.J."/>
            <person name="Crous P.W."/>
            <person name="Spatafora J.W."/>
            <person name="Lail K."/>
            <person name="Amirebrahimi M."/>
            <person name="Lipzen A."/>
            <person name="Pangilinan J."/>
            <person name="Andreopoulos W."/>
            <person name="Hayes R.D."/>
            <person name="Ng V."/>
            <person name="Grigoriev I.V."/>
            <person name="Jackson S.A."/>
            <person name="Sutton T.D.S."/>
            <person name="Dobson A.D.W."/>
            <person name="Rama T."/>
        </authorList>
    </citation>
    <scope>NUCLEOTIDE SEQUENCE</scope>
    <source>
        <strain evidence="3">TS7</strain>
    </source>
</reference>
<protein>
    <submittedName>
        <fullName evidence="3">Uncharacterized protein</fullName>
    </submittedName>
</protein>
<feature type="compositionally biased region" description="Basic residues" evidence="1">
    <location>
        <begin position="167"/>
        <end position="177"/>
    </location>
</feature>
<proteinExistence type="predicted"/>